<gene>
    <name evidence="2" type="ORF">TAPDE_005179</name>
</gene>
<name>R4XFP5_TAPDE</name>
<keyword evidence="3" id="KW-1185">Reference proteome</keyword>
<sequence length="141" mass="15054">MWSVLLLASTVAVSAQSQCDASIKSDLRNLQESQLAVFDRCEPGKKIWEAITNTQAPNFKSCICSQDIYGNLTKIRQYQALCDPNDLHDLASTDALIGQWKASCGSGLSTSNSSASSVATGSRTGTYLIASLVLATALMML</sequence>
<evidence type="ECO:0008006" key="4">
    <source>
        <dbReference type="Google" id="ProtNLM"/>
    </source>
</evidence>
<evidence type="ECO:0000313" key="3">
    <source>
        <dbReference type="Proteomes" id="UP000013776"/>
    </source>
</evidence>
<feature type="chain" id="PRO_5013266159" description="GPI anchored cell wall protein" evidence="1">
    <location>
        <begin position="16"/>
        <end position="141"/>
    </location>
</feature>
<proteinExistence type="predicted"/>
<dbReference type="AlphaFoldDB" id="R4XFP5"/>
<dbReference type="EMBL" id="CAHR02000286">
    <property type="protein sequence ID" value="CCG84676.1"/>
    <property type="molecule type" value="Genomic_DNA"/>
</dbReference>
<organism evidence="2 3">
    <name type="scientific">Taphrina deformans (strain PYCC 5710 / ATCC 11124 / CBS 356.35 / IMI 108563 / JCM 9778 / NBRC 8474)</name>
    <name type="common">Peach leaf curl fungus</name>
    <name type="synonym">Lalaria deformans</name>
    <dbReference type="NCBI Taxonomy" id="1097556"/>
    <lineage>
        <taxon>Eukaryota</taxon>
        <taxon>Fungi</taxon>
        <taxon>Dikarya</taxon>
        <taxon>Ascomycota</taxon>
        <taxon>Taphrinomycotina</taxon>
        <taxon>Taphrinomycetes</taxon>
        <taxon>Taphrinales</taxon>
        <taxon>Taphrinaceae</taxon>
        <taxon>Taphrina</taxon>
    </lineage>
</organism>
<reference evidence="2 3" key="1">
    <citation type="journal article" date="2013" name="MBio">
        <title>Genome sequencing of the plant pathogen Taphrina deformans, the causal agent of peach leaf curl.</title>
        <authorList>
            <person name="Cisse O.H."/>
            <person name="Almeida J.M.G.C.F."/>
            <person name="Fonseca A."/>
            <person name="Kumar A.A."/>
            <person name="Salojaervi J."/>
            <person name="Overmyer K."/>
            <person name="Hauser P.M."/>
            <person name="Pagni M."/>
        </authorList>
    </citation>
    <scope>NUCLEOTIDE SEQUENCE [LARGE SCALE GENOMIC DNA]</scope>
    <source>
        <strain evidence="3">PYCC 5710 / ATCC 11124 / CBS 356.35 / IMI 108563 / JCM 9778 / NBRC 8474</strain>
    </source>
</reference>
<keyword evidence="1" id="KW-0732">Signal</keyword>
<comment type="caution">
    <text evidence="2">The sequence shown here is derived from an EMBL/GenBank/DDBJ whole genome shotgun (WGS) entry which is preliminary data.</text>
</comment>
<dbReference type="VEuPathDB" id="FungiDB:TAPDE_005179"/>
<dbReference type="Proteomes" id="UP000013776">
    <property type="component" value="Unassembled WGS sequence"/>
</dbReference>
<evidence type="ECO:0000313" key="2">
    <source>
        <dbReference type="EMBL" id="CCG84676.1"/>
    </source>
</evidence>
<evidence type="ECO:0000256" key="1">
    <source>
        <dbReference type="SAM" id="SignalP"/>
    </source>
</evidence>
<accession>R4XFP5</accession>
<protein>
    <recommendedName>
        <fullName evidence="4">GPI anchored cell wall protein</fullName>
    </recommendedName>
</protein>
<feature type="signal peptide" evidence="1">
    <location>
        <begin position="1"/>
        <end position="15"/>
    </location>
</feature>